<evidence type="ECO:0000313" key="1">
    <source>
        <dbReference type="EMBL" id="KAG7098378.1"/>
    </source>
</evidence>
<dbReference type="GeneID" id="66069412"/>
<protein>
    <submittedName>
        <fullName evidence="1">Uncharacterized protein</fullName>
    </submittedName>
</protein>
<dbReference type="OrthoDB" id="2987506at2759"/>
<organism evidence="1 2">
    <name type="scientific">Marasmius oreades</name>
    <name type="common">fairy-ring Marasmius</name>
    <dbReference type="NCBI Taxonomy" id="181124"/>
    <lineage>
        <taxon>Eukaryota</taxon>
        <taxon>Fungi</taxon>
        <taxon>Dikarya</taxon>
        <taxon>Basidiomycota</taxon>
        <taxon>Agaricomycotina</taxon>
        <taxon>Agaricomycetes</taxon>
        <taxon>Agaricomycetidae</taxon>
        <taxon>Agaricales</taxon>
        <taxon>Marasmiineae</taxon>
        <taxon>Marasmiaceae</taxon>
        <taxon>Marasmius</taxon>
    </lineage>
</organism>
<dbReference type="EMBL" id="CM032181">
    <property type="protein sequence ID" value="KAG7098378.1"/>
    <property type="molecule type" value="Genomic_DNA"/>
</dbReference>
<reference evidence="1" key="1">
    <citation type="journal article" date="2021" name="Genome Biol. Evol.">
        <title>The assembled and annotated genome of the fairy-ring fungus Marasmius oreades.</title>
        <authorList>
            <person name="Hiltunen M."/>
            <person name="Ament-Velasquez S.L."/>
            <person name="Johannesson H."/>
        </authorList>
    </citation>
    <scope>NUCLEOTIDE SEQUENCE</scope>
    <source>
        <strain evidence="1">03SP1</strain>
    </source>
</reference>
<keyword evidence="2" id="KW-1185">Reference proteome</keyword>
<dbReference type="RefSeq" id="XP_043014848.1">
    <property type="nucleotide sequence ID" value="XM_043146148.1"/>
</dbReference>
<evidence type="ECO:0000313" key="2">
    <source>
        <dbReference type="Proteomes" id="UP001049176"/>
    </source>
</evidence>
<dbReference type="Proteomes" id="UP001049176">
    <property type="component" value="Chromosome 1"/>
</dbReference>
<name>A0A9P7V131_9AGAR</name>
<dbReference type="KEGG" id="more:E1B28_000336"/>
<proteinExistence type="predicted"/>
<gene>
    <name evidence="1" type="ORF">E1B28_000336</name>
</gene>
<dbReference type="AlphaFoldDB" id="A0A9P7V131"/>
<sequence>MMISRAITNPIRLDFTSTSDITINYTAPKDAPAKGVWSYGPLVVLGQTYHPQTNTFSLTQSILPTADELVQFAKLLQLEAPAKSGGLLAITADGDAQDKAGSQ</sequence>
<accession>A0A9P7V131</accession>
<comment type="caution">
    <text evidence="1">The sequence shown here is derived from an EMBL/GenBank/DDBJ whole genome shotgun (WGS) entry which is preliminary data.</text>
</comment>